<dbReference type="Pfam" id="PF12730">
    <property type="entry name" value="ABC2_membrane_4"/>
    <property type="match status" value="1"/>
</dbReference>
<keyword evidence="1" id="KW-0812">Transmembrane</keyword>
<feature type="transmembrane region" description="Helical" evidence="1">
    <location>
        <begin position="20"/>
        <end position="38"/>
    </location>
</feature>
<evidence type="ECO:0000313" key="2">
    <source>
        <dbReference type="EMBL" id="MBH8596424.1"/>
    </source>
</evidence>
<reference evidence="2 3" key="1">
    <citation type="submission" date="2020-12" db="EMBL/GenBank/DDBJ databases">
        <title>WGS of Thermoactinomyces spp.</title>
        <authorList>
            <person name="Cheng K."/>
        </authorList>
    </citation>
    <scope>NUCLEOTIDE SEQUENCE [LARGE SCALE GENOMIC DNA]</scope>
    <source>
        <strain evidence="3">CICC 10671\DSM 43846</strain>
    </source>
</reference>
<organism evidence="2 3">
    <name type="scientific">Thermoactinomyces intermedius</name>
    <dbReference type="NCBI Taxonomy" id="2024"/>
    <lineage>
        <taxon>Bacteria</taxon>
        <taxon>Bacillati</taxon>
        <taxon>Bacillota</taxon>
        <taxon>Bacilli</taxon>
        <taxon>Bacillales</taxon>
        <taxon>Thermoactinomycetaceae</taxon>
        <taxon>Thermoactinomyces</taxon>
    </lineage>
</organism>
<dbReference type="RefSeq" id="WP_181733069.1">
    <property type="nucleotide sequence ID" value="NZ_JACEIR010000018.1"/>
</dbReference>
<keyword evidence="3" id="KW-1185">Reference proteome</keyword>
<keyword evidence="1" id="KW-0472">Membrane</keyword>
<evidence type="ECO:0000256" key="1">
    <source>
        <dbReference type="SAM" id="Phobius"/>
    </source>
</evidence>
<dbReference type="InterPro" id="IPR021205">
    <property type="entry name" value="Lanti_perm_SpaE/MutE/EpiE-like"/>
</dbReference>
<dbReference type="NCBIfam" id="TIGR03732">
    <property type="entry name" value="lanti_perm_MutE"/>
    <property type="match status" value="1"/>
</dbReference>
<feature type="transmembrane region" description="Helical" evidence="1">
    <location>
        <begin position="134"/>
        <end position="158"/>
    </location>
</feature>
<dbReference type="AlphaFoldDB" id="A0A8I1AFL9"/>
<proteinExistence type="predicted"/>
<gene>
    <name evidence="2" type="ORF">I8U20_14055</name>
</gene>
<accession>A0A8I1AFL9</accession>
<sequence length="252" mass="27987">MINVIRAEWLKTKRTFLRRFTILAPMFLILIAVVQKLFMPVDYLRPWDELLYQIFNWSPVTFVPMGIALMASLTQVQEKRAGNYRNLRTLSLPPAVIWTGKLIILAIYFLIATILILFVTILVGIISAEGSIPWIQLFSAGSIMWIASLSIIPLQLWAAVCRGTVASMSLGIAGLIMGVIMAPSSKWALIPWSLPIRLMCPTVGVHPNGIPLKAGDPLLDESVIPTGIAISIGMTIIFSLLTALWFQRKEIS</sequence>
<feature type="transmembrane region" description="Helical" evidence="1">
    <location>
        <begin position="170"/>
        <end position="189"/>
    </location>
</feature>
<feature type="transmembrane region" description="Helical" evidence="1">
    <location>
        <begin position="223"/>
        <end position="246"/>
    </location>
</feature>
<feature type="transmembrane region" description="Helical" evidence="1">
    <location>
        <begin position="50"/>
        <end position="74"/>
    </location>
</feature>
<comment type="caution">
    <text evidence="2">The sequence shown here is derived from an EMBL/GenBank/DDBJ whole genome shotgun (WGS) entry which is preliminary data.</text>
</comment>
<evidence type="ECO:0000313" key="3">
    <source>
        <dbReference type="Proteomes" id="UP000633619"/>
    </source>
</evidence>
<dbReference type="Proteomes" id="UP000633619">
    <property type="component" value="Unassembled WGS sequence"/>
</dbReference>
<name>A0A8I1AFL9_THEIN</name>
<dbReference type="CDD" id="cd21807">
    <property type="entry name" value="ABC-2_lan_permease_MutE_EpiE-like"/>
    <property type="match status" value="1"/>
</dbReference>
<protein>
    <submittedName>
        <fullName evidence="2">Lantibiotic immunity ABC transporter MutE/EpiE family permease subunit</fullName>
    </submittedName>
</protein>
<dbReference type="EMBL" id="JAECVW010000016">
    <property type="protein sequence ID" value="MBH8596424.1"/>
    <property type="molecule type" value="Genomic_DNA"/>
</dbReference>
<keyword evidence="1" id="KW-1133">Transmembrane helix</keyword>
<feature type="transmembrane region" description="Helical" evidence="1">
    <location>
        <begin position="95"/>
        <end position="128"/>
    </location>
</feature>